<dbReference type="RefSeq" id="WP_166412122.1">
    <property type="nucleotide sequence ID" value="NZ_CP049869.1"/>
</dbReference>
<dbReference type="Proteomes" id="UP000503222">
    <property type="component" value="Chromosome"/>
</dbReference>
<gene>
    <name evidence="1" type="ORF">G7077_13315</name>
</gene>
<name>A0A6G7YSM0_9SPHN</name>
<dbReference type="GO" id="GO:0008967">
    <property type="term" value="F:phosphoglycolate phosphatase activity"/>
    <property type="evidence" value="ECO:0007669"/>
    <property type="project" value="TreeGrafter"/>
</dbReference>
<dbReference type="InterPro" id="IPR023214">
    <property type="entry name" value="HAD_sf"/>
</dbReference>
<dbReference type="Gene3D" id="3.40.50.1000">
    <property type="entry name" value="HAD superfamily/HAD-like"/>
    <property type="match status" value="1"/>
</dbReference>
<dbReference type="InterPro" id="IPR041492">
    <property type="entry name" value="HAD_2"/>
</dbReference>
<protein>
    <submittedName>
        <fullName evidence="1">HAD family hydrolase</fullName>
    </submittedName>
</protein>
<dbReference type="KEGG" id="spii:G7077_13315"/>
<keyword evidence="1" id="KW-0378">Hydrolase</keyword>
<dbReference type="SFLD" id="SFLDG01135">
    <property type="entry name" value="C1.5.6:_HAD__Beta-PGM__Phospha"/>
    <property type="match status" value="1"/>
</dbReference>
<dbReference type="InterPro" id="IPR023198">
    <property type="entry name" value="PGP-like_dom2"/>
</dbReference>
<dbReference type="InterPro" id="IPR050155">
    <property type="entry name" value="HAD-like_hydrolase_sf"/>
</dbReference>
<evidence type="ECO:0000313" key="1">
    <source>
        <dbReference type="EMBL" id="QIK79737.1"/>
    </source>
</evidence>
<dbReference type="PANTHER" id="PTHR43434:SF16">
    <property type="entry name" value="BLL8046 PROTEIN"/>
    <property type="match status" value="1"/>
</dbReference>
<dbReference type="AlphaFoldDB" id="A0A6G7YSM0"/>
<dbReference type="GO" id="GO:0006281">
    <property type="term" value="P:DNA repair"/>
    <property type="evidence" value="ECO:0007669"/>
    <property type="project" value="TreeGrafter"/>
</dbReference>
<organism evidence="1 2">
    <name type="scientific">Sphingomonas piscis</name>
    <dbReference type="NCBI Taxonomy" id="2714943"/>
    <lineage>
        <taxon>Bacteria</taxon>
        <taxon>Pseudomonadati</taxon>
        <taxon>Pseudomonadota</taxon>
        <taxon>Alphaproteobacteria</taxon>
        <taxon>Sphingomonadales</taxon>
        <taxon>Sphingomonadaceae</taxon>
        <taxon>Sphingomonas</taxon>
    </lineage>
</organism>
<dbReference type="PANTHER" id="PTHR43434">
    <property type="entry name" value="PHOSPHOGLYCOLATE PHOSPHATASE"/>
    <property type="match status" value="1"/>
</dbReference>
<dbReference type="SFLD" id="SFLDS00003">
    <property type="entry name" value="Haloacid_Dehalogenase"/>
    <property type="match status" value="1"/>
</dbReference>
<dbReference type="InterPro" id="IPR036412">
    <property type="entry name" value="HAD-like_sf"/>
</dbReference>
<reference evidence="1 2" key="1">
    <citation type="submission" date="2020-03" db="EMBL/GenBank/DDBJ databases">
        <title>Sphingomonas sp. nov., isolated from fish.</title>
        <authorList>
            <person name="Hyun D.-W."/>
            <person name="Bae J.-W."/>
        </authorList>
    </citation>
    <scope>NUCLEOTIDE SEQUENCE [LARGE SCALE GENOMIC DNA]</scope>
    <source>
        <strain evidence="1 2">HDW15B</strain>
    </source>
</reference>
<dbReference type="NCBIfam" id="TIGR01509">
    <property type="entry name" value="HAD-SF-IA-v3"/>
    <property type="match status" value="1"/>
</dbReference>
<keyword evidence="2" id="KW-1185">Reference proteome</keyword>
<evidence type="ECO:0000313" key="2">
    <source>
        <dbReference type="Proteomes" id="UP000503222"/>
    </source>
</evidence>
<dbReference type="SUPFAM" id="SSF56784">
    <property type="entry name" value="HAD-like"/>
    <property type="match status" value="1"/>
</dbReference>
<dbReference type="Gene3D" id="1.10.150.240">
    <property type="entry name" value="Putative phosphatase, domain 2"/>
    <property type="match status" value="1"/>
</dbReference>
<dbReference type="GO" id="GO:0005829">
    <property type="term" value="C:cytosol"/>
    <property type="evidence" value="ECO:0007669"/>
    <property type="project" value="TreeGrafter"/>
</dbReference>
<dbReference type="NCBIfam" id="TIGR01549">
    <property type="entry name" value="HAD-SF-IA-v1"/>
    <property type="match status" value="1"/>
</dbReference>
<dbReference type="Pfam" id="PF13419">
    <property type="entry name" value="HAD_2"/>
    <property type="match status" value="1"/>
</dbReference>
<dbReference type="SFLD" id="SFLDG01129">
    <property type="entry name" value="C1.5:_HAD__Beta-PGM__Phosphata"/>
    <property type="match status" value="1"/>
</dbReference>
<dbReference type="EMBL" id="CP049869">
    <property type="protein sequence ID" value="QIK79737.1"/>
    <property type="molecule type" value="Genomic_DNA"/>
</dbReference>
<proteinExistence type="predicted"/>
<dbReference type="InterPro" id="IPR006439">
    <property type="entry name" value="HAD-SF_hydro_IA"/>
</dbReference>
<sequence>MPLTAILFDIDGTLVDSNEQHISAWEDAFRDAGHRFNRDAIHAQVGKGGDNLVPTLLPGISAGEVKQLGEAEGEAFKKRYRAQVKPFRDAKALIERVRSDGKAVVLASSASREELDYWVELLGVGDLVTATTSRDDVAHSKPCPDIFEAALEKVGSAPEAAIVVGDSPYDLKAAASAGIPSIAVRSGGFTDDVLASHGPLAIYDDVGALLADYAQSPLADA</sequence>
<accession>A0A6G7YSM0</accession>